<reference evidence="3 4" key="1">
    <citation type="journal article" date="2022" name="Arch. Microbiol.">
        <title>Paraburkholderia bengalensis sp. nov. isolated from roots of Oryza sativa, IR64.</title>
        <authorList>
            <person name="Nag P."/>
            <person name="Mondal N."/>
            <person name="Sarkar J."/>
            <person name="Das S."/>
        </authorList>
    </citation>
    <scope>NUCLEOTIDE SEQUENCE [LARGE SCALE GENOMIC DNA]</scope>
    <source>
        <strain evidence="3 4">IR64_4_BI</strain>
    </source>
</reference>
<sequence length="360" mass="38753">MQPVFISYRRDDTEGQAGRLFESLRDAFGEHMVFMDVETIEPGADFRRAIESNIEKCSVLLSLIGRTWLTVTDKQGQRRLDDPNDFVRLETSSALKRGVRVIPVLVQGATMPREADLPADIKELAYRNSVELTHARWDSDVQLLINALRGPGADAPTAAAPSAATVAQSSNDSHGKSPARIWVMGGAVAAIALTGAVLLKVTGTSRDAGTGSTTSTQQRAALPSTSEPASVPVPVSVSTPAATATDQPVREGDQVVSKKELQRRAHMRGACVKPFIWREAQPGDKVCVTPDTQTRILAENRAATDNRSPTGGTYGPNTCKSGFVWREAFDGDTVCVTPESRELTAVDNAHALQRIVPLPQ</sequence>
<evidence type="ECO:0000256" key="1">
    <source>
        <dbReference type="SAM" id="MobiDB-lite"/>
    </source>
</evidence>
<protein>
    <submittedName>
        <fullName evidence="3">Toll/interleukin-1 receptor domain-containing protein</fullName>
    </submittedName>
</protein>
<feature type="compositionally biased region" description="Polar residues" evidence="1">
    <location>
        <begin position="204"/>
        <end position="219"/>
    </location>
</feature>
<dbReference type="InterPro" id="IPR000157">
    <property type="entry name" value="TIR_dom"/>
</dbReference>
<feature type="domain" description="TIR" evidence="2">
    <location>
        <begin position="1"/>
        <end position="144"/>
    </location>
</feature>
<dbReference type="Proteomes" id="UP001386437">
    <property type="component" value="Unassembled WGS sequence"/>
</dbReference>
<dbReference type="Gene3D" id="3.40.50.10140">
    <property type="entry name" value="Toll/interleukin-1 receptor homology (TIR) domain"/>
    <property type="match status" value="1"/>
</dbReference>
<feature type="compositionally biased region" description="Low complexity" evidence="1">
    <location>
        <begin position="223"/>
        <end position="245"/>
    </location>
</feature>
<proteinExistence type="predicted"/>
<dbReference type="PROSITE" id="PS50104">
    <property type="entry name" value="TIR"/>
    <property type="match status" value="1"/>
</dbReference>
<dbReference type="InterPro" id="IPR035897">
    <property type="entry name" value="Toll_tir_struct_dom_sf"/>
</dbReference>
<accession>A0ABU8IRC9</accession>
<keyword evidence="3" id="KW-0675">Receptor</keyword>
<evidence type="ECO:0000313" key="4">
    <source>
        <dbReference type="Proteomes" id="UP001386437"/>
    </source>
</evidence>
<dbReference type="RefSeq" id="WP_336598179.1">
    <property type="nucleotide sequence ID" value="NZ_JACFYJ010000016.1"/>
</dbReference>
<feature type="region of interest" description="Disordered" evidence="1">
    <location>
        <begin position="154"/>
        <end position="176"/>
    </location>
</feature>
<evidence type="ECO:0000259" key="2">
    <source>
        <dbReference type="PROSITE" id="PS50104"/>
    </source>
</evidence>
<keyword evidence="4" id="KW-1185">Reference proteome</keyword>
<feature type="region of interest" description="Disordered" evidence="1">
    <location>
        <begin position="204"/>
        <end position="253"/>
    </location>
</feature>
<evidence type="ECO:0000313" key="3">
    <source>
        <dbReference type="EMBL" id="MEI5997972.1"/>
    </source>
</evidence>
<organism evidence="3 4">
    <name type="scientific">Paraburkholderia bengalensis</name>
    <dbReference type="NCBI Taxonomy" id="2747562"/>
    <lineage>
        <taxon>Bacteria</taxon>
        <taxon>Pseudomonadati</taxon>
        <taxon>Pseudomonadota</taxon>
        <taxon>Betaproteobacteria</taxon>
        <taxon>Burkholderiales</taxon>
        <taxon>Burkholderiaceae</taxon>
        <taxon>Paraburkholderia</taxon>
    </lineage>
</organism>
<gene>
    <name evidence="3" type="ORF">H3V53_12420</name>
</gene>
<name>A0ABU8IRC9_9BURK</name>
<dbReference type="EMBL" id="JACFYJ010000016">
    <property type="protein sequence ID" value="MEI5997972.1"/>
    <property type="molecule type" value="Genomic_DNA"/>
</dbReference>
<comment type="caution">
    <text evidence="3">The sequence shown here is derived from an EMBL/GenBank/DDBJ whole genome shotgun (WGS) entry which is preliminary data.</text>
</comment>
<dbReference type="SUPFAM" id="SSF52200">
    <property type="entry name" value="Toll/Interleukin receptor TIR domain"/>
    <property type="match status" value="1"/>
</dbReference>
<dbReference type="Pfam" id="PF13676">
    <property type="entry name" value="TIR_2"/>
    <property type="match status" value="1"/>
</dbReference>
<feature type="compositionally biased region" description="Low complexity" evidence="1">
    <location>
        <begin position="154"/>
        <end position="167"/>
    </location>
</feature>